<reference evidence="12" key="2">
    <citation type="submission" date="2025-08" db="UniProtKB">
        <authorList>
            <consortium name="Ensembl"/>
        </authorList>
    </citation>
    <scope>IDENTIFICATION</scope>
</reference>
<dbReference type="HOGENOM" id="CLU_029507_0_1_1"/>
<keyword evidence="6 11" id="KW-0812">Transmembrane</keyword>
<evidence type="ECO:0000313" key="13">
    <source>
        <dbReference type="Proteomes" id="UP000001646"/>
    </source>
</evidence>
<dbReference type="NCBIfam" id="TIGR02540">
    <property type="entry name" value="gpx7"/>
    <property type="match status" value="1"/>
</dbReference>
<evidence type="ECO:0000256" key="1">
    <source>
        <dbReference type="ARBA" id="ARBA00000217"/>
    </source>
</evidence>
<comment type="catalytic activity">
    <reaction evidence="1">
        <text>2 glutathione + H2O2 = glutathione disulfide + 2 H2O</text>
        <dbReference type="Rhea" id="RHEA:16833"/>
        <dbReference type="ChEBI" id="CHEBI:15377"/>
        <dbReference type="ChEBI" id="CHEBI:16240"/>
        <dbReference type="ChEBI" id="CHEBI:57925"/>
        <dbReference type="ChEBI" id="CHEBI:58297"/>
        <dbReference type="EC" id="1.11.1.9"/>
    </reaction>
</comment>
<dbReference type="PANTHER" id="PTHR11592:SF7">
    <property type="entry name" value="GLUTATHIONE PEROXIDASE 8-RELATED"/>
    <property type="match status" value="1"/>
</dbReference>
<keyword evidence="5 10" id="KW-0575">Peroxidase</keyword>
<dbReference type="GO" id="GO:0006979">
    <property type="term" value="P:response to oxidative stress"/>
    <property type="evidence" value="ECO:0007669"/>
    <property type="project" value="InterPro"/>
</dbReference>
<accession>G1KR26</accession>
<name>G1KR26_ANOCA</name>
<dbReference type="Proteomes" id="UP000001646">
    <property type="component" value="Chromosome 2"/>
</dbReference>
<organism evidence="12 13">
    <name type="scientific">Anolis carolinensis</name>
    <name type="common">Green anole</name>
    <name type="synonym">American chameleon</name>
    <dbReference type="NCBI Taxonomy" id="28377"/>
    <lineage>
        <taxon>Eukaryota</taxon>
        <taxon>Metazoa</taxon>
        <taxon>Chordata</taxon>
        <taxon>Craniata</taxon>
        <taxon>Vertebrata</taxon>
        <taxon>Euteleostomi</taxon>
        <taxon>Lepidosauria</taxon>
        <taxon>Squamata</taxon>
        <taxon>Bifurcata</taxon>
        <taxon>Unidentata</taxon>
        <taxon>Episquamata</taxon>
        <taxon>Toxicofera</taxon>
        <taxon>Iguania</taxon>
        <taxon>Dactyloidae</taxon>
        <taxon>Anolis</taxon>
    </lineage>
</organism>
<evidence type="ECO:0000256" key="11">
    <source>
        <dbReference type="SAM" id="Phobius"/>
    </source>
</evidence>
<dbReference type="GO" id="GO:0004602">
    <property type="term" value="F:glutathione peroxidase activity"/>
    <property type="evidence" value="ECO:0007669"/>
    <property type="project" value="UniProtKB-EC"/>
</dbReference>
<proteinExistence type="inferred from homology"/>
<dbReference type="InParanoid" id="G1KR26"/>
<evidence type="ECO:0000256" key="3">
    <source>
        <dbReference type="ARBA" id="ARBA00006926"/>
    </source>
</evidence>
<evidence type="ECO:0000256" key="7">
    <source>
        <dbReference type="ARBA" id="ARBA00022989"/>
    </source>
</evidence>
<dbReference type="AlphaFoldDB" id="G1KR26"/>
<reference evidence="12" key="3">
    <citation type="submission" date="2025-09" db="UniProtKB">
        <authorList>
            <consortium name="Ensembl"/>
        </authorList>
    </citation>
    <scope>IDENTIFICATION</scope>
</reference>
<dbReference type="Ensembl" id="ENSACAT00000015439.3">
    <property type="protein sequence ID" value="ENSACAP00000015133.3"/>
    <property type="gene ID" value="ENSACAG00000015412.3"/>
</dbReference>
<dbReference type="InterPro" id="IPR000889">
    <property type="entry name" value="Glutathione_peroxidase"/>
</dbReference>
<dbReference type="STRING" id="28377.ENSACAP00000015133"/>
<evidence type="ECO:0000256" key="10">
    <source>
        <dbReference type="RuleBase" id="RU000499"/>
    </source>
</evidence>
<comment type="subcellular location">
    <subcellularLocation>
        <location evidence="2">Membrane</location>
        <topology evidence="2">Single-pass membrane protein</topology>
    </subcellularLocation>
</comment>
<dbReference type="PANTHER" id="PTHR11592">
    <property type="entry name" value="GLUTATHIONE PEROXIDASE"/>
    <property type="match status" value="1"/>
</dbReference>
<reference evidence="12 13" key="1">
    <citation type="submission" date="2009-12" db="EMBL/GenBank/DDBJ databases">
        <title>The Genome Sequence of Anolis carolinensis (Green Anole Lizard).</title>
        <authorList>
            <consortium name="The Genome Sequencing Platform"/>
            <person name="Di Palma F."/>
            <person name="Alfoldi J."/>
            <person name="Heiman D."/>
            <person name="Young S."/>
            <person name="Grabherr M."/>
            <person name="Johnson J."/>
            <person name="Lander E.S."/>
            <person name="Lindblad-Toh K."/>
        </authorList>
    </citation>
    <scope>NUCLEOTIDE SEQUENCE [LARGE SCALE GENOMIC DNA]</scope>
    <source>
        <strain evidence="12 13">JBL SC #1</strain>
    </source>
</reference>
<keyword evidence="9 11" id="KW-0472">Membrane</keyword>
<dbReference type="Bgee" id="ENSACAG00000015412">
    <property type="expression patterns" value="Expressed in liver and 12 other cell types or tissues"/>
</dbReference>
<dbReference type="CDD" id="cd00340">
    <property type="entry name" value="GSH_Peroxidase"/>
    <property type="match status" value="1"/>
</dbReference>
<evidence type="ECO:0000313" key="12">
    <source>
        <dbReference type="Ensembl" id="ENSACAP00000015133.3"/>
    </source>
</evidence>
<dbReference type="Gene3D" id="3.40.30.10">
    <property type="entry name" value="Glutaredoxin"/>
    <property type="match status" value="1"/>
</dbReference>
<gene>
    <name evidence="12" type="primary">GPX8</name>
</gene>
<dbReference type="eggNOG" id="KOG1651">
    <property type="taxonomic scope" value="Eukaryota"/>
</dbReference>
<evidence type="ECO:0000256" key="2">
    <source>
        <dbReference type="ARBA" id="ARBA00004167"/>
    </source>
</evidence>
<dbReference type="FunCoup" id="G1KR26">
    <property type="interactions" value="21"/>
</dbReference>
<dbReference type="GeneTree" id="ENSGT00940000159371"/>
<dbReference type="GO" id="GO:0005788">
    <property type="term" value="C:endoplasmic reticulum lumen"/>
    <property type="evidence" value="ECO:0007669"/>
    <property type="project" value="UniProtKB-ARBA"/>
</dbReference>
<keyword evidence="7 11" id="KW-1133">Transmembrane helix</keyword>
<keyword evidence="13" id="KW-1185">Reference proteome</keyword>
<dbReference type="Pfam" id="PF00255">
    <property type="entry name" value="GSHPx"/>
    <property type="match status" value="1"/>
</dbReference>
<dbReference type="PROSITE" id="PS51355">
    <property type="entry name" value="GLUTATHIONE_PEROXID_3"/>
    <property type="match status" value="1"/>
</dbReference>
<keyword evidence="8 10" id="KW-0560">Oxidoreductase</keyword>
<sequence>MQPKESTPPALLLSHCCGCVFGCVFRVSAPPHIPGLLRLPLKFPKMEPTLPLPLAACSLKSSKLKTRVYVVFFSMVLFTALLGLLQLKFFKARVKDFYAFEVKDSKGRTVSLEKYRGKASLVVNVASHCQHTDKSYVMLQELHREFGSTHFTVLAFPCNQYGESEPGTIQEITYFAKSNYGVSFPIFNKIKILGTEASPAFKFLIESSKKEPKWNFWKYLVSPEGKVVKFWRPEEPIENIKPDIAALVRQIILKKREDL</sequence>
<dbReference type="FunFam" id="3.40.30.10:FF:000049">
    <property type="entry name" value="Glutathione peroxidase"/>
    <property type="match status" value="1"/>
</dbReference>
<dbReference type="GO" id="GO:0004601">
    <property type="term" value="F:peroxidase activity"/>
    <property type="evidence" value="ECO:0000318"/>
    <property type="project" value="GO_Central"/>
</dbReference>
<evidence type="ECO:0000256" key="8">
    <source>
        <dbReference type="ARBA" id="ARBA00023002"/>
    </source>
</evidence>
<evidence type="ECO:0000256" key="5">
    <source>
        <dbReference type="ARBA" id="ARBA00022559"/>
    </source>
</evidence>
<dbReference type="InterPro" id="IPR013376">
    <property type="entry name" value="Glut_perox_Gpx7"/>
</dbReference>
<feature type="transmembrane region" description="Helical" evidence="11">
    <location>
        <begin position="68"/>
        <end position="87"/>
    </location>
</feature>
<evidence type="ECO:0000256" key="4">
    <source>
        <dbReference type="ARBA" id="ARBA00012310"/>
    </source>
</evidence>
<comment type="similarity">
    <text evidence="3 10">Belongs to the glutathione peroxidase family.</text>
</comment>
<dbReference type="InterPro" id="IPR036249">
    <property type="entry name" value="Thioredoxin-like_sf"/>
</dbReference>
<dbReference type="GO" id="GO:0033554">
    <property type="term" value="P:cellular response to stress"/>
    <property type="evidence" value="ECO:0007669"/>
    <property type="project" value="UniProtKB-ARBA"/>
</dbReference>
<dbReference type="GO" id="GO:0016020">
    <property type="term" value="C:membrane"/>
    <property type="evidence" value="ECO:0007669"/>
    <property type="project" value="UniProtKB-SubCell"/>
</dbReference>
<dbReference type="SUPFAM" id="SSF52833">
    <property type="entry name" value="Thioredoxin-like"/>
    <property type="match status" value="1"/>
</dbReference>
<protein>
    <recommendedName>
        <fullName evidence="4 10">Glutathione peroxidase</fullName>
    </recommendedName>
</protein>
<dbReference type="PRINTS" id="PR01011">
    <property type="entry name" value="GLUTPROXDASE"/>
</dbReference>
<evidence type="ECO:0000256" key="9">
    <source>
        <dbReference type="ARBA" id="ARBA00023136"/>
    </source>
</evidence>
<evidence type="ECO:0000256" key="6">
    <source>
        <dbReference type="ARBA" id="ARBA00022692"/>
    </source>
</evidence>